<dbReference type="InterPro" id="IPR011009">
    <property type="entry name" value="Kinase-like_dom_sf"/>
</dbReference>
<evidence type="ECO:0000313" key="1">
    <source>
        <dbReference type="EMBL" id="MDQ2105846.1"/>
    </source>
</evidence>
<dbReference type="Gene3D" id="3.30.200.20">
    <property type="entry name" value="Phosphorylase Kinase, domain 1"/>
    <property type="match status" value="1"/>
</dbReference>
<proteinExistence type="predicted"/>
<accession>A0ABU0WNM8</accession>
<sequence length="373" mass="39831">MTCSVPAASPEEVAALLGPVERLLGRAVPASALRRVAGGGNNRLYRLDGSDGPLALKWYGERTAGDAARLRREFGGLRFLAEAGVAGVPGAVAADPAAHAALYDWIDGEPASRDPAGRRPDDLAQALAFVGRLRDAATLPAAQTLPEATEACLSAADLLGQIDERRDRLMTLEGEAELRAFIGTGLAPALAAARARLWALYDGAGLAPGRPVPPAARTLSPSDFGFHNALRRPDGRLVFVDFEYFGWDDPVKLTADLLWHPGQSLSLDERRAWLSGTAALFAPDPSYGVRLRAQVALFGLRWALIMLNEFLPDRWTRRLFAAPSAEAARAGWDAAKRTQLAKAEAWTAAARRIADAGPEPALFPVLPPPSLPF</sequence>
<evidence type="ECO:0000313" key="2">
    <source>
        <dbReference type="Proteomes" id="UP001227317"/>
    </source>
</evidence>
<protein>
    <recommendedName>
        <fullName evidence="3">Aminoglycoside phosphotransferase domain-containing protein</fullName>
    </recommendedName>
</protein>
<reference evidence="1 2" key="1">
    <citation type="submission" date="2023-06" db="EMBL/GenBank/DDBJ databases">
        <title>Azospirillum isscasensis sp.nov, a bacterium isolated from rhizosphere soil of rice.</title>
        <authorList>
            <person name="Wang H."/>
        </authorList>
    </citation>
    <scope>NUCLEOTIDE SEQUENCE [LARGE SCALE GENOMIC DNA]</scope>
    <source>
        <strain evidence="1 2">C340-1</strain>
    </source>
</reference>
<gene>
    <name evidence="1" type="ORF">QSG27_24335</name>
</gene>
<dbReference type="Proteomes" id="UP001227317">
    <property type="component" value="Unassembled WGS sequence"/>
</dbReference>
<name>A0ABU0WNM8_9PROT</name>
<evidence type="ECO:0008006" key="3">
    <source>
        <dbReference type="Google" id="ProtNLM"/>
    </source>
</evidence>
<comment type="caution">
    <text evidence="1">The sequence shown here is derived from an EMBL/GenBank/DDBJ whole genome shotgun (WGS) entry which is preliminary data.</text>
</comment>
<dbReference type="SUPFAM" id="SSF56112">
    <property type="entry name" value="Protein kinase-like (PK-like)"/>
    <property type="match status" value="1"/>
</dbReference>
<dbReference type="EMBL" id="JAUJFI010000174">
    <property type="protein sequence ID" value="MDQ2105846.1"/>
    <property type="molecule type" value="Genomic_DNA"/>
</dbReference>
<dbReference type="RefSeq" id="WP_306710706.1">
    <property type="nucleotide sequence ID" value="NZ_JAUJFI010000174.1"/>
</dbReference>
<keyword evidence="2" id="KW-1185">Reference proteome</keyword>
<organism evidence="1 2">
    <name type="scientific">Azospirillum isscasi</name>
    <dbReference type="NCBI Taxonomy" id="3053926"/>
    <lineage>
        <taxon>Bacteria</taxon>
        <taxon>Pseudomonadati</taxon>
        <taxon>Pseudomonadota</taxon>
        <taxon>Alphaproteobacteria</taxon>
        <taxon>Rhodospirillales</taxon>
        <taxon>Azospirillaceae</taxon>
        <taxon>Azospirillum</taxon>
    </lineage>
</organism>